<proteinExistence type="predicted"/>
<dbReference type="EMBL" id="MHKY01000039">
    <property type="protein sequence ID" value="OGY98185.1"/>
    <property type="molecule type" value="Genomic_DNA"/>
</dbReference>
<dbReference type="AlphaFoldDB" id="A0A1G2C9Z4"/>
<gene>
    <name evidence="2" type="ORF">A3E09_00065</name>
</gene>
<reference evidence="2 3" key="1">
    <citation type="journal article" date="2016" name="Nat. Commun.">
        <title>Thousands of microbial genomes shed light on interconnected biogeochemical processes in an aquifer system.</title>
        <authorList>
            <person name="Anantharaman K."/>
            <person name="Brown C.T."/>
            <person name="Hug L.A."/>
            <person name="Sharon I."/>
            <person name="Castelle C.J."/>
            <person name="Probst A.J."/>
            <person name="Thomas B.C."/>
            <person name="Singh A."/>
            <person name="Wilkins M.J."/>
            <person name="Karaoz U."/>
            <person name="Brodie E.L."/>
            <person name="Williams K.H."/>
            <person name="Hubbard S.S."/>
            <person name="Banfield J.F."/>
        </authorList>
    </citation>
    <scope>NUCLEOTIDE SEQUENCE [LARGE SCALE GENOMIC DNA]</scope>
</reference>
<dbReference type="Proteomes" id="UP000178796">
    <property type="component" value="Unassembled WGS sequence"/>
</dbReference>
<evidence type="ECO:0000313" key="3">
    <source>
        <dbReference type="Proteomes" id="UP000178796"/>
    </source>
</evidence>
<name>A0A1G2C9Z4_9BACT</name>
<protein>
    <submittedName>
        <fullName evidence="2">Uncharacterized protein</fullName>
    </submittedName>
</protein>
<organism evidence="2 3">
    <name type="scientific">Candidatus Liptonbacteria bacterium RIFCSPHIGHO2_12_FULL_60_13</name>
    <dbReference type="NCBI Taxonomy" id="1798648"/>
    <lineage>
        <taxon>Bacteria</taxon>
        <taxon>Candidatus Liptoniibacteriota</taxon>
    </lineage>
</organism>
<sequence>MKGKEIPQFGEGVGSAPETEEGRERAEFRLKIEQDEQTMMVGVLSKLNEVPSSLKRGIMVLVAAGAIFSATEAGAGEAWQKQYGYEGWQKHYGYGETKKESGTTMREGAVKAADLAEARRMQETDRRYQEELHKIRLTVIDLAALDKAIQRLDQWRTNEYLKAWLEREVKAHAAEVKSRHYRE</sequence>
<feature type="region of interest" description="Disordered" evidence="1">
    <location>
        <begin position="1"/>
        <end position="24"/>
    </location>
</feature>
<accession>A0A1G2C9Z4</accession>
<comment type="caution">
    <text evidence="2">The sequence shown here is derived from an EMBL/GenBank/DDBJ whole genome shotgun (WGS) entry which is preliminary data.</text>
</comment>
<evidence type="ECO:0000256" key="1">
    <source>
        <dbReference type="SAM" id="MobiDB-lite"/>
    </source>
</evidence>
<evidence type="ECO:0000313" key="2">
    <source>
        <dbReference type="EMBL" id="OGY98185.1"/>
    </source>
</evidence>